<sequence length="227" mass="25687">MNEKHFEIKGFSELSEVIENLGREFGFEKLIGLSYLIFPSAPQSSVTVDLYAEQNDLSESHVFLKVNKSDASPDGYGVAYIGKLDFSWVTGSGHTVTIEGSWREDFDGHEGDEPPTFTLTLGGESGKFYSKVKRVLRREYERTFVDAYWGSPDNIKTFVLPAYVRAEVGDWVLCNGESNIQKVSRIFRAVKPEIVHAVYQNVSEREGRDRWSTMEISEAENVLLNPI</sequence>
<name>A0A268NVZ5_SHOCL</name>
<dbReference type="AlphaFoldDB" id="A0A268NVZ5"/>
<accession>A0A268NVZ5</accession>
<dbReference type="Proteomes" id="UP000216207">
    <property type="component" value="Unassembled WGS sequence"/>
</dbReference>
<organism evidence="1 2">
    <name type="scientific">Shouchella clausii</name>
    <name type="common">Alkalihalobacillus clausii</name>
    <dbReference type="NCBI Taxonomy" id="79880"/>
    <lineage>
        <taxon>Bacteria</taxon>
        <taxon>Bacillati</taxon>
        <taxon>Bacillota</taxon>
        <taxon>Bacilli</taxon>
        <taxon>Bacillales</taxon>
        <taxon>Bacillaceae</taxon>
        <taxon>Shouchella</taxon>
    </lineage>
</organism>
<dbReference type="RefSeq" id="WP_095327092.1">
    <property type="nucleotide sequence ID" value="NZ_NPCC01000032.1"/>
</dbReference>
<evidence type="ECO:0000313" key="1">
    <source>
        <dbReference type="EMBL" id="PAE87644.1"/>
    </source>
</evidence>
<reference evidence="1 2" key="1">
    <citation type="submission" date="2017-07" db="EMBL/GenBank/DDBJ databases">
        <title>Isolation and whole genome analysis of endospore-forming bacteria from heroin.</title>
        <authorList>
            <person name="Kalinowski J."/>
            <person name="Ahrens B."/>
            <person name="Al-Dilaimi A."/>
            <person name="Winkler A."/>
            <person name="Wibberg D."/>
            <person name="Schleenbecker U."/>
            <person name="Ruckert C."/>
            <person name="Wolfel R."/>
            <person name="Grass G."/>
        </authorList>
    </citation>
    <scope>NUCLEOTIDE SEQUENCE [LARGE SCALE GENOMIC DNA]</scope>
    <source>
        <strain evidence="1 2">7539</strain>
    </source>
</reference>
<proteinExistence type="predicted"/>
<gene>
    <name evidence="1" type="ORF">CHH72_17310</name>
</gene>
<dbReference type="EMBL" id="NPCC01000032">
    <property type="protein sequence ID" value="PAE87644.1"/>
    <property type="molecule type" value="Genomic_DNA"/>
</dbReference>
<protein>
    <submittedName>
        <fullName evidence="1">Uncharacterized protein</fullName>
    </submittedName>
</protein>
<evidence type="ECO:0000313" key="2">
    <source>
        <dbReference type="Proteomes" id="UP000216207"/>
    </source>
</evidence>
<comment type="caution">
    <text evidence="1">The sequence shown here is derived from an EMBL/GenBank/DDBJ whole genome shotgun (WGS) entry which is preliminary data.</text>
</comment>